<dbReference type="NCBIfam" id="NF009435">
    <property type="entry name" value="PRK12794.1"/>
    <property type="match status" value="1"/>
</dbReference>
<proteinExistence type="predicted"/>
<evidence type="ECO:0000313" key="1">
    <source>
        <dbReference type="EMBL" id="URI16392.1"/>
    </source>
</evidence>
<keyword evidence="2" id="KW-1185">Reference proteome</keyword>
<evidence type="ECO:0000313" key="2">
    <source>
        <dbReference type="Proteomes" id="UP001055429"/>
    </source>
</evidence>
<dbReference type="Proteomes" id="UP001055429">
    <property type="component" value="Chromosome"/>
</dbReference>
<dbReference type="RefSeq" id="WP_249750906.1">
    <property type="nucleotide sequence ID" value="NZ_CP097298.1"/>
</dbReference>
<keyword evidence="1" id="KW-0282">Flagellum</keyword>
<keyword evidence="1" id="KW-0966">Cell projection</keyword>
<protein>
    <submittedName>
        <fullName evidence="1">Flagellar biosynthesis regulator FlaF</fullName>
    </submittedName>
</protein>
<reference evidence="1" key="1">
    <citation type="submission" date="2022-05" db="EMBL/GenBank/DDBJ databases">
        <title>Brevundimonas albigilva TT17 genome sequence.</title>
        <authorList>
            <person name="Lee K."/>
            <person name="Son H."/>
        </authorList>
    </citation>
    <scope>NUCLEOTIDE SEQUENCE</scope>
    <source>
        <strain evidence="1">TT17</strain>
    </source>
</reference>
<name>A0ABY4SNA0_9CAUL</name>
<gene>
    <name evidence="1" type="primary">flaF</name>
    <name evidence="1" type="ORF">M8231_05255</name>
</gene>
<dbReference type="EMBL" id="CP097649">
    <property type="protein sequence ID" value="URI16392.1"/>
    <property type="molecule type" value="Genomic_DNA"/>
</dbReference>
<accession>A0ABY4SNA0</accession>
<dbReference type="Pfam" id="PF07309">
    <property type="entry name" value="FlaF"/>
    <property type="match status" value="1"/>
</dbReference>
<organism evidence="1 2">
    <name type="scientific">Brevundimonas albigilva</name>
    <dbReference type="NCBI Taxonomy" id="1312364"/>
    <lineage>
        <taxon>Bacteria</taxon>
        <taxon>Pseudomonadati</taxon>
        <taxon>Pseudomonadota</taxon>
        <taxon>Alphaproteobacteria</taxon>
        <taxon>Caulobacterales</taxon>
        <taxon>Caulobacteraceae</taxon>
        <taxon>Brevundimonas</taxon>
    </lineage>
</organism>
<keyword evidence="1" id="KW-0969">Cilium</keyword>
<sequence length="120" mass="13343">MSLQAYTAAATRTESPRDMEYRLFGQVTRALVHASGVEPTDVATRIDALDWNRRLWSALATDCTSPHNALGQSMRAQIISLSLFVNRHSSAVMRGEETFQDLIDLNRMMMQGLSGQQQAA</sequence>
<dbReference type="InterPro" id="IPR010845">
    <property type="entry name" value="FlaF"/>
</dbReference>